<evidence type="ECO:0000313" key="9">
    <source>
        <dbReference type="EMBL" id="TRY75705.1"/>
    </source>
</evidence>
<comment type="similarity">
    <text evidence="2">Belongs to the ABC transporter superfamily. ABCG family. Eye pigment precursor importer (TC 3.A.1.204) subfamily.</text>
</comment>
<dbReference type="InterPro" id="IPR003439">
    <property type="entry name" value="ABC_transporter-like_ATP-bd"/>
</dbReference>
<evidence type="ECO:0000256" key="3">
    <source>
        <dbReference type="ARBA" id="ARBA00022448"/>
    </source>
</evidence>
<keyword evidence="3" id="KW-0813">Transport</keyword>
<dbReference type="Pfam" id="PF00005">
    <property type="entry name" value="ABC_tran"/>
    <property type="match status" value="1"/>
</dbReference>
<dbReference type="GO" id="GO:0016887">
    <property type="term" value="F:ATP hydrolysis activity"/>
    <property type="evidence" value="ECO:0007669"/>
    <property type="project" value="InterPro"/>
</dbReference>
<dbReference type="GO" id="GO:0005524">
    <property type="term" value="F:ATP binding"/>
    <property type="evidence" value="ECO:0007669"/>
    <property type="project" value="InterPro"/>
</dbReference>
<evidence type="ECO:0000313" key="10">
    <source>
        <dbReference type="Proteomes" id="UP000318571"/>
    </source>
</evidence>
<feature type="transmembrane region" description="Helical" evidence="7">
    <location>
        <begin position="502"/>
        <end position="523"/>
    </location>
</feature>
<gene>
    <name evidence="9" type="ORF">TCAL_09948</name>
</gene>
<dbReference type="InterPro" id="IPR050352">
    <property type="entry name" value="ABCG_transporters"/>
</dbReference>
<proteinExistence type="inferred from homology"/>
<name>A0A553PDF7_TIGCA</name>
<evidence type="ECO:0000256" key="2">
    <source>
        <dbReference type="ARBA" id="ARBA00005814"/>
    </source>
</evidence>
<feature type="transmembrane region" description="Helical" evidence="7">
    <location>
        <begin position="376"/>
        <end position="394"/>
    </location>
</feature>
<reference evidence="9 10" key="1">
    <citation type="journal article" date="2018" name="Nat. Ecol. Evol.">
        <title>Genomic signatures of mitonuclear coevolution across populations of Tigriopus californicus.</title>
        <authorList>
            <person name="Barreto F.S."/>
            <person name="Watson E.T."/>
            <person name="Lima T.G."/>
            <person name="Willett C.S."/>
            <person name="Edmands S."/>
            <person name="Li W."/>
            <person name="Burton R.S."/>
        </authorList>
    </citation>
    <scope>NUCLEOTIDE SEQUENCE [LARGE SCALE GENOMIC DNA]</scope>
    <source>
        <strain evidence="9 10">San Diego</strain>
    </source>
</reference>
<comment type="caution">
    <text evidence="9">The sequence shown here is derived from an EMBL/GenBank/DDBJ whole genome shotgun (WGS) entry which is preliminary data.</text>
</comment>
<comment type="subcellular location">
    <subcellularLocation>
        <location evidence="1">Membrane</location>
        <topology evidence="1">Multi-pass membrane protein</topology>
    </subcellularLocation>
</comment>
<dbReference type="GO" id="GO:0043190">
    <property type="term" value="C:ATP-binding cassette (ABC) transporter complex"/>
    <property type="evidence" value="ECO:0007669"/>
    <property type="project" value="TreeGrafter"/>
</dbReference>
<dbReference type="Proteomes" id="UP000318571">
    <property type="component" value="Chromosome 2"/>
</dbReference>
<dbReference type="FunFam" id="3.40.50.300:FF:001473">
    <property type="entry name" value="ATP-binding cassette transporter"/>
    <property type="match status" value="1"/>
</dbReference>
<evidence type="ECO:0000256" key="7">
    <source>
        <dbReference type="SAM" id="Phobius"/>
    </source>
</evidence>
<dbReference type="InterPro" id="IPR027417">
    <property type="entry name" value="P-loop_NTPase"/>
</dbReference>
<evidence type="ECO:0000256" key="1">
    <source>
        <dbReference type="ARBA" id="ARBA00004141"/>
    </source>
</evidence>
<sequence length="679" mass="76511">MASDYVLEVANVFHSGQVEKGTQIQKLIGAIRTGVILKDVSMSSFGGELSAVLGSKGSGKRAFLDVISRRAQGPTRGQIMLNGVPMSMRLFQDSCGFVGKSQDLLHGLTVRQTLSFTIELSLGSKISADSKSSRVKQILADFALTDLRNRLVEDLNKSEYRRLAIAKNLVRDPVLLLLDEPTNDLNPLDAYFVISILANHAKQNNRIIILTIEKPRSDIFPFLDRATYLCLGDVVYTGPTRMMLEYFRSIGFPCPELENPLMYYRKLWIRTLMPRYVEDGTHPTYLPIFSVCLSTVDRRSRERFVESNNQIASLVEKFKIEGVHYQHLSNTTTTDIKTKIPLTAFGRPSTVVKIWILLRRSLSGFFHGGAKGIIRALFHLLFLNILFFFIWAIYFSSMTRPVQFQTIFSTKRGLILNICVATHLAATITAVLQVAPARTAYYSEYRQGLYNGPSFVVSQTLRSFPLSVLVTFTGSLLLYKGLGHEDCFSPKCTALLGYHHFLPFWLTIWACFMFSEQQVLGLLLAIKSRVATAIIAVFLSTTALVVWSGTTRSLLGLPNILTYMSYGSHARYVGITLNSIEFFDQENLNNLGWQDDEGRIFPCNGNTFGFGCRYINGTHYLQETYGLLTVNLDELMNVWHNALISVSFFVGMFALNLVLYVLPIPLFIKLKFREEITEA</sequence>
<feature type="transmembrane region" description="Helical" evidence="7">
    <location>
        <begin position="530"/>
        <end position="549"/>
    </location>
</feature>
<keyword evidence="4 7" id="KW-0812">Transmembrane</keyword>
<keyword evidence="5 7" id="KW-1133">Transmembrane helix</keyword>
<evidence type="ECO:0000256" key="5">
    <source>
        <dbReference type="ARBA" id="ARBA00022989"/>
    </source>
</evidence>
<keyword evidence="10" id="KW-1185">Reference proteome</keyword>
<feature type="transmembrane region" description="Helical" evidence="7">
    <location>
        <begin position="638"/>
        <end position="662"/>
    </location>
</feature>
<dbReference type="PROSITE" id="PS50893">
    <property type="entry name" value="ABC_TRANSPORTER_2"/>
    <property type="match status" value="1"/>
</dbReference>
<dbReference type="PANTHER" id="PTHR48041:SF113">
    <property type="entry name" value="ATP-BINDING CASSETTE SUB-FAMILY G MEMBER 5"/>
    <property type="match status" value="1"/>
</dbReference>
<evidence type="ECO:0000256" key="6">
    <source>
        <dbReference type="ARBA" id="ARBA00023136"/>
    </source>
</evidence>
<keyword evidence="6 7" id="KW-0472">Membrane</keyword>
<dbReference type="AlphaFoldDB" id="A0A553PDF7"/>
<dbReference type="OMA" id="SILWAFY"/>
<accession>A0A553PDF7</accession>
<dbReference type="EMBL" id="VCGU01000005">
    <property type="protein sequence ID" value="TRY75705.1"/>
    <property type="molecule type" value="Genomic_DNA"/>
</dbReference>
<feature type="transmembrane region" description="Helical" evidence="7">
    <location>
        <begin position="414"/>
        <end position="435"/>
    </location>
</feature>
<dbReference type="PANTHER" id="PTHR48041">
    <property type="entry name" value="ABC TRANSPORTER G FAMILY MEMBER 28"/>
    <property type="match status" value="1"/>
</dbReference>
<evidence type="ECO:0000256" key="4">
    <source>
        <dbReference type="ARBA" id="ARBA00022692"/>
    </source>
</evidence>
<feature type="domain" description="ABC transporter" evidence="8">
    <location>
        <begin position="22"/>
        <end position="256"/>
    </location>
</feature>
<dbReference type="STRING" id="6832.A0A553PDF7"/>
<evidence type="ECO:0000259" key="8">
    <source>
        <dbReference type="PROSITE" id="PS50893"/>
    </source>
</evidence>
<organism evidence="9 10">
    <name type="scientific">Tigriopus californicus</name>
    <name type="common">Marine copepod</name>
    <dbReference type="NCBI Taxonomy" id="6832"/>
    <lineage>
        <taxon>Eukaryota</taxon>
        <taxon>Metazoa</taxon>
        <taxon>Ecdysozoa</taxon>
        <taxon>Arthropoda</taxon>
        <taxon>Crustacea</taxon>
        <taxon>Multicrustacea</taxon>
        <taxon>Hexanauplia</taxon>
        <taxon>Copepoda</taxon>
        <taxon>Harpacticoida</taxon>
        <taxon>Harpacticidae</taxon>
        <taxon>Tigriopus</taxon>
    </lineage>
</organism>
<dbReference type="GO" id="GO:0042626">
    <property type="term" value="F:ATPase-coupled transmembrane transporter activity"/>
    <property type="evidence" value="ECO:0007669"/>
    <property type="project" value="TreeGrafter"/>
</dbReference>
<protein>
    <recommendedName>
        <fullName evidence="8">ABC transporter domain-containing protein</fullName>
    </recommendedName>
</protein>
<dbReference type="SUPFAM" id="SSF52540">
    <property type="entry name" value="P-loop containing nucleoside triphosphate hydrolases"/>
    <property type="match status" value="1"/>
</dbReference>
<dbReference type="Gene3D" id="3.40.50.300">
    <property type="entry name" value="P-loop containing nucleotide triphosphate hydrolases"/>
    <property type="match status" value="1"/>
</dbReference>